<evidence type="ECO:0000256" key="1">
    <source>
        <dbReference type="ARBA" id="ARBA00022729"/>
    </source>
</evidence>
<dbReference type="AlphaFoldDB" id="A0A9X7VZU8"/>
<dbReference type="InterPro" id="IPR030678">
    <property type="entry name" value="Peptide/Ni-bd"/>
</dbReference>
<name>A0A9X7VZU8_9BACL</name>
<organism evidence="5 6">
    <name type="scientific">Alicyclobacillus mengziensis</name>
    <dbReference type="NCBI Taxonomy" id="2931921"/>
    <lineage>
        <taxon>Bacteria</taxon>
        <taxon>Bacillati</taxon>
        <taxon>Bacillota</taxon>
        <taxon>Bacilli</taxon>
        <taxon>Bacillales</taxon>
        <taxon>Alicyclobacillaceae</taxon>
        <taxon>Alicyclobacillus</taxon>
    </lineage>
</organism>
<dbReference type="GO" id="GO:0015833">
    <property type="term" value="P:peptide transport"/>
    <property type="evidence" value="ECO:0007669"/>
    <property type="project" value="TreeGrafter"/>
</dbReference>
<feature type="signal peptide" evidence="3">
    <location>
        <begin position="1"/>
        <end position="22"/>
    </location>
</feature>
<evidence type="ECO:0000259" key="4">
    <source>
        <dbReference type="Pfam" id="PF00496"/>
    </source>
</evidence>
<dbReference type="PANTHER" id="PTHR30290">
    <property type="entry name" value="PERIPLASMIC BINDING COMPONENT OF ABC TRANSPORTER"/>
    <property type="match status" value="1"/>
</dbReference>
<dbReference type="RefSeq" id="WP_206657188.1">
    <property type="nucleotide sequence ID" value="NZ_CP071182.1"/>
</dbReference>
<evidence type="ECO:0000256" key="2">
    <source>
        <dbReference type="SAM" id="MobiDB-lite"/>
    </source>
</evidence>
<dbReference type="Pfam" id="PF00496">
    <property type="entry name" value="SBP_bac_5"/>
    <property type="match status" value="1"/>
</dbReference>
<sequence>MKKVRSTVMAAAVLIAMGTLTACGSAASSSNTGNGSGGTSTGNSAGTTTTSSASSNTLYIGLQADPPTLDPMLSTALVDRQIMLNIYDTLIALEPNGSYGPGLAKKWDVSTNGLTVTLHLQTGVKFQDGTPFNAAAVKFNLKRYMQPDSARKAQLSDITSIDTPNSSTVVLHLKKPFSPLIGILSGRSGMMVSPTAVQKEGANFANQPVGTGPYKFKDRVKGDHLTLVANDNYWQGAPKIQKVVYKIFTNPNVELTNLESGAVQLIDTVPASQLSSVKANPNFVVSNTAGLGYQGFYLNTSQAPFNNQYLREAVDAAINRQTIVNVVFKGEASPGWSPFSPASPVYNAKLDTPPAPNNAMVKKYLQEGNKPNGFSFTLQTANSPISAQVAQLIQSMLAQDGIKMKIQELEFGTLLSNNSNHNFQASALGWSGRVDPDQDSYNFWHTGAPDNGSNFSNPTVDKLLQEARTVSSMSQRKQLYDQFVTVMHQQDPYIFLYYPNNTYAYSKNLHGFQPYPDGVFRLRELSLS</sequence>
<dbReference type="GO" id="GO:0043190">
    <property type="term" value="C:ATP-binding cassette (ABC) transporter complex"/>
    <property type="evidence" value="ECO:0007669"/>
    <property type="project" value="InterPro"/>
</dbReference>
<dbReference type="PROSITE" id="PS51257">
    <property type="entry name" value="PROKAR_LIPOPROTEIN"/>
    <property type="match status" value="1"/>
</dbReference>
<dbReference type="InterPro" id="IPR039424">
    <property type="entry name" value="SBP_5"/>
</dbReference>
<keyword evidence="1 3" id="KW-0732">Signal</keyword>
<dbReference type="EMBL" id="CP071182">
    <property type="protein sequence ID" value="QSO47845.1"/>
    <property type="molecule type" value="Genomic_DNA"/>
</dbReference>
<evidence type="ECO:0000313" key="6">
    <source>
        <dbReference type="Proteomes" id="UP000663505"/>
    </source>
</evidence>
<protein>
    <submittedName>
        <fullName evidence="5">Peptide ABC transporter substrate-binding protein</fullName>
    </submittedName>
</protein>
<feature type="compositionally biased region" description="Low complexity" evidence="2">
    <location>
        <begin position="41"/>
        <end position="53"/>
    </location>
</feature>
<dbReference type="GO" id="GO:1904680">
    <property type="term" value="F:peptide transmembrane transporter activity"/>
    <property type="evidence" value="ECO:0007669"/>
    <property type="project" value="TreeGrafter"/>
</dbReference>
<feature type="chain" id="PRO_5040969124" evidence="3">
    <location>
        <begin position="23"/>
        <end position="528"/>
    </location>
</feature>
<dbReference type="PANTHER" id="PTHR30290:SF38">
    <property type="entry name" value="D,D-DIPEPTIDE-BINDING PERIPLASMIC PROTEIN DDPA-RELATED"/>
    <property type="match status" value="1"/>
</dbReference>
<proteinExistence type="predicted"/>
<dbReference type="InterPro" id="IPR000914">
    <property type="entry name" value="SBP_5_dom"/>
</dbReference>
<dbReference type="Gene3D" id="3.40.190.10">
    <property type="entry name" value="Periplasmic binding protein-like II"/>
    <property type="match status" value="1"/>
</dbReference>
<dbReference type="GO" id="GO:0042597">
    <property type="term" value="C:periplasmic space"/>
    <property type="evidence" value="ECO:0007669"/>
    <property type="project" value="UniProtKB-ARBA"/>
</dbReference>
<dbReference type="PIRSF" id="PIRSF002741">
    <property type="entry name" value="MppA"/>
    <property type="match status" value="1"/>
</dbReference>
<dbReference type="Gene3D" id="3.10.105.10">
    <property type="entry name" value="Dipeptide-binding Protein, Domain 3"/>
    <property type="match status" value="1"/>
</dbReference>
<dbReference type="KEGG" id="afx:JZ786_02020"/>
<gene>
    <name evidence="5" type="ORF">JZ786_02020</name>
</gene>
<evidence type="ECO:0000313" key="5">
    <source>
        <dbReference type="EMBL" id="QSO47845.1"/>
    </source>
</evidence>
<keyword evidence="6" id="KW-1185">Reference proteome</keyword>
<dbReference type="Gene3D" id="3.90.76.10">
    <property type="entry name" value="Dipeptide-binding Protein, Domain 1"/>
    <property type="match status" value="1"/>
</dbReference>
<feature type="region of interest" description="Disordered" evidence="2">
    <location>
        <begin position="27"/>
        <end position="53"/>
    </location>
</feature>
<reference evidence="5 6" key="1">
    <citation type="submission" date="2021-02" db="EMBL/GenBank/DDBJ databases">
        <title>Alicyclobacillus curvatus sp. nov. and Alicyclobacillus mengziensis sp. nov., two acidophilic bacteria isolated from acid mine drainage.</title>
        <authorList>
            <person name="Huang Y."/>
        </authorList>
    </citation>
    <scope>NUCLEOTIDE SEQUENCE [LARGE SCALE GENOMIC DNA]</scope>
    <source>
        <strain evidence="5 6">S30H14</strain>
    </source>
</reference>
<dbReference type="Proteomes" id="UP000663505">
    <property type="component" value="Chromosome"/>
</dbReference>
<evidence type="ECO:0000256" key="3">
    <source>
        <dbReference type="SAM" id="SignalP"/>
    </source>
</evidence>
<feature type="domain" description="Solute-binding protein family 5" evidence="4">
    <location>
        <begin position="100"/>
        <end position="447"/>
    </location>
</feature>
<accession>A0A9X7VZU8</accession>
<dbReference type="SUPFAM" id="SSF53850">
    <property type="entry name" value="Periplasmic binding protein-like II"/>
    <property type="match status" value="1"/>
</dbReference>